<dbReference type="Proteomes" id="UP000769157">
    <property type="component" value="Unassembled WGS sequence"/>
</dbReference>
<evidence type="ECO:0000256" key="1">
    <source>
        <dbReference type="SAM" id="MobiDB-lite"/>
    </source>
</evidence>
<keyword evidence="3" id="KW-1185">Reference proteome</keyword>
<dbReference type="GeneID" id="70235412"/>
<dbReference type="EMBL" id="JAEUBE010000255">
    <property type="protein sequence ID" value="KAH3666451.1"/>
    <property type="molecule type" value="Genomic_DNA"/>
</dbReference>
<reference evidence="2" key="2">
    <citation type="submission" date="2021-01" db="EMBL/GenBank/DDBJ databases">
        <authorList>
            <person name="Schikora-Tamarit M.A."/>
        </authorList>
    </citation>
    <scope>NUCLEOTIDE SEQUENCE</scope>
    <source>
        <strain evidence="2">CBS6075</strain>
    </source>
</reference>
<evidence type="ECO:0000313" key="2">
    <source>
        <dbReference type="EMBL" id="KAH3666451.1"/>
    </source>
</evidence>
<protein>
    <submittedName>
        <fullName evidence="2">Uncharacterized protein</fullName>
    </submittedName>
</protein>
<gene>
    <name evidence="2" type="ORF">OGAPHI_003447</name>
</gene>
<evidence type="ECO:0000313" key="3">
    <source>
        <dbReference type="Proteomes" id="UP000769157"/>
    </source>
</evidence>
<proteinExistence type="predicted"/>
<accession>A0A9P8T556</accession>
<name>A0A9P8T556_9ASCO</name>
<feature type="compositionally biased region" description="Polar residues" evidence="1">
    <location>
        <begin position="1"/>
        <end position="11"/>
    </location>
</feature>
<organism evidence="2 3">
    <name type="scientific">Ogataea philodendri</name>
    <dbReference type="NCBI Taxonomy" id="1378263"/>
    <lineage>
        <taxon>Eukaryota</taxon>
        <taxon>Fungi</taxon>
        <taxon>Dikarya</taxon>
        <taxon>Ascomycota</taxon>
        <taxon>Saccharomycotina</taxon>
        <taxon>Pichiomycetes</taxon>
        <taxon>Pichiales</taxon>
        <taxon>Pichiaceae</taxon>
        <taxon>Ogataea</taxon>
    </lineage>
</organism>
<reference evidence="2" key="1">
    <citation type="journal article" date="2021" name="Open Biol.">
        <title>Shared evolutionary footprints suggest mitochondrial oxidative damage underlies multiple complex I losses in fungi.</title>
        <authorList>
            <person name="Schikora-Tamarit M.A."/>
            <person name="Marcet-Houben M."/>
            <person name="Nosek J."/>
            <person name="Gabaldon T."/>
        </authorList>
    </citation>
    <scope>NUCLEOTIDE SEQUENCE</scope>
    <source>
        <strain evidence="2">CBS6075</strain>
    </source>
</reference>
<feature type="region of interest" description="Disordered" evidence="1">
    <location>
        <begin position="1"/>
        <end position="58"/>
    </location>
</feature>
<comment type="caution">
    <text evidence="2">The sequence shown here is derived from an EMBL/GenBank/DDBJ whole genome shotgun (WGS) entry which is preliminary data.</text>
</comment>
<sequence length="80" mass="8338">MSFKKSSNASKEPNVEAWTVTPLPEESTESSKPVKSSITSSINSSSSSSSPTTSNLEPATAFSRSLAAILTPKAALTSFK</sequence>
<dbReference type="AlphaFoldDB" id="A0A9P8T556"/>
<feature type="compositionally biased region" description="Low complexity" evidence="1">
    <location>
        <begin position="30"/>
        <end position="55"/>
    </location>
</feature>
<dbReference type="RefSeq" id="XP_046061582.1">
    <property type="nucleotide sequence ID" value="XM_046204422.1"/>
</dbReference>